<dbReference type="InterPro" id="IPR013087">
    <property type="entry name" value="Znf_C2H2_type"/>
</dbReference>
<feature type="domain" description="C2H2-type" evidence="3">
    <location>
        <begin position="823"/>
        <end position="851"/>
    </location>
</feature>
<feature type="domain" description="C2H2-type" evidence="3">
    <location>
        <begin position="170"/>
        <end position="192"/>
    </location>
</feature>
<evidence type="ECO:0000256" key="2">
    <source>
        <dbReference type="SAM" id="MobiDB-lite"/>
    </source>
</evidence>
<evidence type="ECO:0000313" key="5">
    <source>
        <dbReference type="Proteomes" id="UP000886520"/>
    </source>
</evidence>
<feature type="region of interest" description="Disordered" evidence="2">
    <location>
        <begin position="368"/>
        <end position="390"/>
    </location>
</feature>
<keyword evidence="1" id="KW-0479">Metal-binding</keyword>
<feature type="compositionally biased region" description="Polar residues" evidence="2">
    <location>
        <begin position="368"/>
        <end position="386"/>
    </location>
</feature>
<dbReference type="PROSITE" id="PS50157">
    <property type="entry name" value="ZINC_FINGER_C2H2_2"/>
    <property type="match status" value="4"/>
</dbReference>
<dbReference type="Proteomes" id="UP000886520">
    <property type="component" value="Chromosome 23"/>
</dbReference>
<dbReference type="Pfam" id="PF13912">
    <property type="entry name" value="zf-C2H2_6"/>
    <property type="match status" value="4"/>
</dbReference>
<feature type="compositionally biased region" description="Polar residues" evidence="2">
    <location>
        <begin position="866"/>
        <end position="875"/>
    </location>
</feature>
<organism evidence="4 5">
    <name type="scientific">Adiantum capillus-veneris</name>
    <name type="common">Maidenhair fern</name>
    <dbReference type="NCBI Taxonomy" id="13818"/>
    <lineage>
        <taxon>Eukaryota</taxon>
        <taxon>Viridiplantae</taxon>
        <taxon>Streptophyta</taxon>
        <taxon>Embryophyta</taxon>
        <taxon>Tracheophyta</taxon>
        <taxon>Polypodiopsida</taxon>
        <taxon>Polypodiidae</taxon>
        <taxon>Polypodiales</taxon>
        <taxon>Pteridineae</taxon>
        <taxon>Pteridaceae</taxon>
        <taxon>Vittarioideae</taxon>
        <taxon>Adiantum</taxon>
    </lineage>
</organism>
<dbReference type="GO" id="GO:0008270">
    <property type="term" value="F:zinc ion binding"/>
    <property type="evidence" value="ECO:0007669"/>
    <property type="project" value="UniProtKB-KW"/>
</dbReference>
<dbReference type="SUPFAM" id="SSF57667">
    <property type="entry name" value="beta-beta-alpha zinc fingers"/>
    <property type="match status" value="2"/>
</dbReference>
<dbReference type="PANTHER" id="PTHR47068:SF1">
    <property type="entry name" value="OS02G0659100 PROTEIN"/>
    <property type="match status" value="1"/>
</dbReference>
<dbReference type="PANTHER" id="PTHR47068">
    <property type="entry name" value="OS02G0659100 PROTEIN"/>
    <property type="match status" value="1"/>
</dbReference>
<dbReference type="EMBL" id="JABFUD020000023">
    <property type="protein sequence ID" value="KAI5061694.1"/>
    <property type="molecule type" value="Genomic_DNA"/>
</dbReference>
<feature type="compositionally biased region" description="Acidic residues" evidence="2">
    <location>
        <begin position="692"/>
        <end position="711"/>
    </location>
</feature>
<protein>
    <recommendedName>
        <fullName evidence="3">C2H2-type domain-containing protein</fullName>
    </recommendedName>
</protein>
<dbReference type="InterPro" id="IPR036236">
    <property type="entry name" value="Znf_C2H2_sf"/>
</dbReference>
<comment type="caution">
    <text evidence="4">The sequence shown here is derived from an EMBL/GenBank/DDBJ whole genome shotgun (WGS) entry which is preliminary data.</text>
</comment>
<evidence type="ECO:0000259" key="3">
    <source>
        <dbReference type="PROSITE" id="PS50157"/>
    </source>
</evidence>
<dbReference type="OrthoDB" id="6077919at2759"/>
<feature type="compositionally biased region" description="Basic residues" evidence="2">
    <location>
        <begin position="590"/>
        <end position="599"/>
    </location>
</feature>
<gene>
    <name evidence="4" type="ORF">GOP47_0024199</name>
</gene>
<sequence length="953" mass="106144">MSASDHPSPPIHKLDHELHSRPCPELFLHRSNVQPCKPPLKLPHKRKFFTLSMYNSADSDVDSSRNSPASDAGIAWNRSSAQNHYQDALDLGAISAVSRKLDMAMEGGSSSSCLAGEEQILEKKKLLAQLTGMAPGAGKTKAFNGSTQTFHGSSKGYRESSAIMQTNPCKVCKYCGREFPSGRALGGHMRVHGALLDEQLSNMKQERQSQQYGGKQLYAEMQKRQELSRGSKAQNGVASDDLSALKDCENRYQPTLDNRALEDCREETGSQLFLNIQEKLDVNCTTPTPYIKEKEEREDRSFDVSYSSLEYSASYGGDPSKMGIHGNDENVSKKNIALYELRRNPKPNYRFMSREEHLQVAQTTNPFNANCHSTGQSTPEPPSSLTAEDMVPNSHSAERAHPCSECSKVFPSWKSLFGHMRCHPEREWRGIQRPDGTGELDRMAARVIAQRPPSADGSTELEFDQPHQNKSDCMKVEIAEIAPSDVRLDLKELQANHSKSKCINKKELIYSILQAEEKGASTANGKAQMLPAKVSLEVPANDLDCTRRHNGGQQANKNQSSNYKLQESMTHSNVEAMADEWSPSWSNAGKRSKRRRVPHMHTEPHPLTSDQTTSDQIKMDQRGSYDAGDYNMEDLVDPANCLVLLSKSMPAVNKSSTGQSALCTEKVWRAIANVERAWDDAIQNRMRQHDDYEAEDDNVDDDDNDDDDGDEQAVNNGGHVPPTLSVKYQCSTCKKCFNSHQALGGHRASHRKMKGCFARTKSLASYDAQESSEENNTDEPEYSLSFFYKKGKIVKRQSQSSQERKGNACKDLADKSEKKFKGHECSICHRVFVTGQALGGHKRCHWTGEKVQGVSDAASVASSSSTENRQQTSTVQEKEAWVYQSDNMKPKDIEVFDLNLPAPMDEDDEVGLEAAPPACGASLRPDQMWKQQETWYPTKVAHIPQVCSVKTTL</sequence>
<name>A0A9D4U718_ADICA</name>
<dbReference type="PROSITE" id="PS00028">
    <property type="entry name" value="ZINC_FINGER_C2H2_1"/>
    <property type="match status" value="4"/>
</dbReference>
<evidence type="ECO:0000313" key="4">
    <source>
        <dbReference type="EMBL" id="KAI5061694.1"/>
    </source>
</evidence>
<accession>A0A9D4U718</accession>
<dbReference type="AlphaFoldDB" id="A0A9D4U718"/>
<dbReference type="SMART" id="SM00355">
    <property type="entry name" value="ZnF_C2H2"/>
    <property type="match status" value="4"/>
</dbReference>
<feature type="region of interest" description="Disordered" evidence="2">
    <location>
        <begin position="689"/>
        <end position="721"/>
    </location>
</feature>
<reference evidence="4" key="1">
    <citation type="submission" date="2021-01" db="EMBL/GenBank/DDBJ databases">
        <title>Adiantum capillus-veneris genome.</title>
        <authorList>
            <person name="Fang Y."/>
            <person name="Liao Q."/>
        </authorList>
    </citation>
    <scope>NUCLEOTIDE SEQUENCE</scope>
    <source>
        <strain evidence="4">H3</strain>
        <tissue evidence="4">Leaf</tissue>
    </source>
</reference>
<evidence type="ECO:0000256" key="1">
    <source>
        <dbReference type="PROSITE-ProRule" id="PRU00042"/>
    </source>
</evidence>
<feature type="domain" description="C2H2-type" evidence="3">
    <location>
        <begin position="728"/>
        <end position="755"/>
    </location>
</feature>
<keyword evidence="5" id="KW-1185">Reference proteome</keyword>
<feature type="region of interest" description="Disordered" evidence="2">
    <location>
        <begin position="581"/>
        <end position="616"/>
    </location>
</feature>
<keyword evidence="1" id="KW-0863">Zinc-finger</keyword>
<feature type="region of interest" description="Disordered" evidence="2">
    <location>
        <begin position="857"/>
        <end position="878"/>
    </location>
</feature>
<keyword evidence="1" id="KW-0862">Zinc</keyword>
<proteinExistence type="predicted"/>
<feature type="domain" description="C2H2-type" evidence="3">
    <location>
        <begin position="401"/>
        <end position="428"/>
    </location>
</feature>